<dbReference type="GO" id="GO:0016491">
    <property type="term" value="F:oxidoreductase activity"/>
    <property type="evidence" value="ECO:0007669"/>
    <property type="project" value="InterPro"/>
</dbReference>
<evidence type="ECO:0000313" key="3">
    <source>
        <dbReference type="Proteomes" id="UP000271683"/>
    </source>
</evidence>
<organism evidence="2 3">
    <name type="scientific">Couchioplanes caeruleus</name>
    <dbReference type="NCBI Taxonomy" id="56438"/>
    <lineage>
        <taxon>Bacteria</taxon>
        <taxon>Bacillati</taxon>
        <taxon>Actinomycetota</taxon>
        <taxon>Actinomycetes</taxon>
        <taxon>Micromonosporales</taxon>
        <taxon>Micromonosporaceae</taxon>
        <taxon>Couchioplanes</taxon>
    </lineage>
</organism>
<dbReference type="AlphaFoldDB" id="A0A3N1GDC0"/>
<dbReference type="InterPro" id="IPR050627">
    <property type="entry name" value="Nitroreductase/BluB"/>
</dbReference>
<evidence type="ECO:0000313" key="2">
    <source>
        <dbReference type="EMBL" id="ROP28282.1"/>
    </source>
</evidence>
<dbReference type="Pfam" id="PF00881">
    <property type="entry name" value="Nitroreductase"/>
    <property type="match status" value="1"/>
</dbReference>
<name>A0A3N1GDC0_9ACTN</name>
<dbReference type="InterPro" id="IPR000415">
    <property type="entry name" value="Nitroreductase-like"/>
</dbReference>
<dbReference type="EMBL" id="RJKL01000001">
    <property type="protein sequence ID" value="ROP28282.1"/>
    <property type="molecule type" value="Genomic_DNA"/>
</dbReference>
<dbReference type="NCBIfam" id="NF047509">
    <property type="entry name" value="Rv3131_FMN_oxido"/>
    <property type="match status" value="1"/>
</dbReference>
<feature type="domain" description="Nitroreductase" evidence="1">
    <location>
        <begin position="242"/>
        <end position="313"/>
    </location>
</feature>
<protein>
    <submittedName>
        <fullName evidence="2">Nitroreductase family protein</fullName>
    </submittedName>
</protein>
<gene>
    <name evidence="2" type="ORF">EDD30_1021</name>
</gene>
<accession>A0A3N1GDC0</accession>
<dbReference type="PANTHER" id="PTHR23026:SF123">
    <property type="entry name" value="NAD(P)H NITROREDUCTASE RV3131-RELATED"/>
    <property type="match status" value="1"/>
</dbReference>
<dbReference type="Gene3D" id="3.40.109.10">
    <property type="entry name" value="NADH Oxidase"/>
    <property type="match status" value="1"/>
</dbReference>
<sequence length="332" mass="36145">MMNRLRTEVGAGMPSLLSPAVIAECVRTATAAPSLHNSQPWFFRIRDGAVEVYADRRRKLDVVDPAGREMIISVGAAVFTLRLAVRREGFLPEVESFPDAADPDFVARVSIGPACAPSAAEEALAAAIERRHTNRWPFTQQVVPSPVLGDLRDAARDEGTALTVADAAARDTIVRLSRLAGRRLRARGGYHAETSHWTARGAGRSDGVPITAIGPWDVLETVPTRDFGLLRPQPPTIGRFEPYPTMLVLSTRGDDRAEWLRAGQALQRVLLAATDQNLVTTPVSQPVEVPGIRRRLTATDDGRWAQMMIRVGYGRPAAATPRRPLSEVLLSA</sequence>
<comment type="caution">
    <text evidence="2">The sequence shown here is derived from an EMBL/GenBank/DDBJ whole genome shotgun (WGS) entry which is preliminary data.</text>
</comment>
<reference evidence="2 3" key="1">
    <citation type="submission" date="2018-11" db="EMBL/GenBank/DDBJ databases">
        <title>Sequencing the genomes of 1000 actinobacteria strains.</title>
        <authorList>
            <person name="Klenk H.-P."/>
        </authorList>
    </citation>
    <scope>NUCLEOTIDE SEQUENCE [LARGE SCALE GENOMIC DNA]</scope>
    <source>
        <strain evidence="2 3">DSM 43634</strain>
    </source>
</reference>
<dbReference type="PANTHER" id="PTHR23026">
    <property type="entry name" value="NADPH NITROREDUCTASE"/>
    <property type="match status" value="1"/>
</dbReference>
<dbReference type="InterPro" id="IPR029479">
    <property type="entry name" value="Nitroreductase"/>
</dbReference>
<proteinExistence type="predicted"/>
<dbReference type="Proteomes" id="UP000271683">
    <property type="component" value="Unassembled WGS sequence"/>
</dbReference>
<dbReference type="SUPFAM" id="SSF55469">
    <property type="entry name" value="FMN-dependent nitroreductase-like"/>
    <property type="match status" value="2"/>
</dbReference>
<evidence type="ECO:0000259" key="1">
    <source>
        <dbReference type="Pfam" id="PF00881"/>
    </source>
</evidence>